<comment type="caution">
    <text evidence="1">The sequence shown here is derived from an EMBL/GenBank/DDBJ whole genome shotgun (WGS) entry which is preliminary data.</text>
</comment>
<dbReference type="AlphaFoldDB" id="A0A9D1I771"/>
<proteinExistence type="predicted"/>
<accession>A0A9D1I771</accession>
<organism evidence="1 2">
    <name type="scientific">Candidatus Egerieisoma faecipullorum</name>
    <dbReference type="NCBI Taxonomy" id="2840963"/>
    <lineage>
        <taxon>Bacteria</taxon>
        <taxon>Bacillati</taxon>
        <taxon>Bacillota</taxon>
        <taxon>Clostridia</taxon>
        <taxon>Eubacteriales</taxon>
        <taxon>Clostridiaceae</taxon>
        <taxon>Clostridiaceae incertae sedis</taxon>
        <taxon>Candidatus Egerieisoma</taxon>
    </lineage>
</organism>
<reference evidence="1" key="1">
    <citation type="submission" date="2020-10" db="EMBL/GenBank/DDBJ databases">
        <authorList>
            <person name="Gilroy R."/>
        </authorList>
    </citation>
    <scope>NUCLEOTIDE SEQUENCE</scope>
    <source>
        <strain evidence="1">CHK195-4489</strain>
    </source>
</reference>
<dbReference type="Proteomes" id="UP000824089">
    <property type="component" value="Unassembled WGS sequence"/>
</dbReference>
<evidence type="ECO:0000313" key="2">
    <source>
        <dbReference type="Proteomes" id="UP000824089"/>
    </source>
</evidence>
<gene>
    <name evidence="1" type="ORF">IAD50_05180</name>
</gene>
<reference evidence="1" key="2">
    <citation type="journal article" date="2021" name="PeerJ">
        <title>Extensive microbial diversity within the chicken gut microbiome revealed by metagenomics and culture.</title>
        <authorList>
            <person name="Gilroy R."/>
            <person name="Ravi A."/>
            <person name="Getino M."/>
            <person name="Pursley I."/>
            <person name="Horton D.L."/>
            <person name="Alikhan N.F."/>
            <person name="Baker D."/>
            <person name="Gharbi K."/>
            <person name="Hall N."/>
            <person name="Watson M."/>
            <person name="Adriaenssens E.M."/>
            <person name="Foster-Nyarko E."/>
            <person name="Jarju S."/>
            <person name="Secka A."/>
            <person name="Antonio M."/>
            <person name="Oren A."/>
            <person name="Chaudhuri R.R."/>
            <person name="La Ragione R."/>
            <person name="Hildebrand F."/>
            <person name="Pallen M.J."/>
        </authorList>
    </citation>
    <scope>NUCLEOTIDE SEQUENCE</scope>
    <source>
        <strain evidence="1">CHK195-4489</strain>
    </source>
</reference>
<evidence type="ECO:0000313" key="1">
    <source>
        <dbReference type="EMBL" id="HIU29671.1"/>
    </source>
</evidence>
<name>A0A9D1I771_9CLOT</name>
<dbReference type="EMBL" id="DVMM01000104">
    <property type="protein sequence ID" value="HIU29671.1"/>
    <property type="molecule type" value="Genomic_DNA"/>
</dbReference>
<protein>
    <submittedName>
        <fullName evidence="1">Uncharacterized protein</fullName>
    </submittedName>
</protein>
<sequence>MSRAGLYAGRGRHPFNTVIDGGAWISLPADYRSDVAAATNAFDDDVDISGLSSGSHTMLIRAGTYYQVVEITMDIG</sequence>